<dbReference type="HAMAP" id="MF_00115">
    <property type="entry name" value="MscL"/>
    <property type="match status" value="1"/>
</dbReference>
<dbReference type="PANTHER" id="PTHR30266">
    <property type="entry name" value="MECHANOSENSITIVE CHANNEL MSCL"/>
    <property type="match status" value="1"/>
</dbReference>
<accession>A0A2U0S9N2</accession>
<dbReference type="InterPro" id="IPR019823">
    <property type="entry name" value="Mechanosensitive_channel_CS"/>
</dbReference>
<proteinExistence type="inferred from homology"/>
<evidence type="ECO:0000313" key="12">
    <source>
        <dbReference type="Proteomes" id="UP000245890"/>
    </source>
</evidence>
<keyword evidence="10" id="KW-0997">Cell inner membrane</keyword>
<evidence type="ECO:0000256" key="2">
    <source>
        <dbReference type="ARBA" id="ARBA00007254"/>
    </source>
</evidence>
<comment type="function">
    <text evidence="10">Channel that opens in response to stretch forces in the membrane lipid bilayer. May participate in the regulation of osmotic pressure changes within the cell.</text>
</comment>
<evidence type="ECO:0000256" key="4">
    <source>
        <dbReference type="ARBA" id="ARBA00022475"/>
    </source>
</evidence>
<organism evidence="11 12">
    <name type="scientific">Sphingomonas pokkalii</name>
    <dbReference type="NCBI Taxonomy" id="2175090"/>
    <lineage>
        <taxon>Bacteria</taxon>
        <taxon>Pseudomonadati</taxon>
        <taxon>Pseudomonadota</taxon>
        <taxon>Alphaproteobacteria</taxon>
        <taxon>Sphingomonadales</taxon>
        <taxon>Sphingomonadaceae</taxon>
        <taxon>Sphingomonas</taxon>
    </lineage>
</organism>
<evidence type="ECO:0000256" key="3">
    <source>
        <dbReference type="ARBA" id="ARBA00022448"/>
    </source>
</evidence>
<name>A0A2U0S9N2_9SPHN</name>
<dbReference type="PROSITE" id="PS01327">
    <property type="entry name" value="MSCL"/>
    <property type="match status" value="1"/>
</dbReference>
<evidence type="ECO:0000256" key="5">
    <source>
        <dbReference type="ARBA" id="ARBA00022692"/>
    </source>
</evidence>
<dbReference type="PRINTS" id="PR01264">
    <property type="entry name" value="MECHCHANNEL"/>
</dbReference>
<dbReference type="Proteomes" id="UP000245890">
    <property type="component" value="Unassembled WGS sequence"/>
</dbReference>
<keyword evidence="9 10" id="KW-0407">Ion channel</keyword>
<dbReference type="InterPro" id="IPR037673">
    <property type="entry name" value="MSC/AndL"/>
</dbReference>
<keyword evidence="3 10" id="KW-0813">Transport</keyword>
<dbReference type="OrthoDB" id="9810350at2"/>
<dbReference type="NCBIfam" id="TIGR00220">
    <property type="entry name" value="mscL"/>
    <property type="match status" value="1"/>
</dbReference>
<dbReference type="RefSeq" id="WP_116467495.1">
    <property type="nucleotide sequence ID" value="NZ_QENQ01000001.1"/>
</dbReference>
<dbReference type="InterPro" id="IPR001185">
    <property type="entry name" value="MS_channel"/>
</dbReference>
<comment type="subunit">
    <text evidence="10">Homopentamer.</text>
</comment>
<dbReference type="EMBL" id="QENQ01000001">
    <property type="protein sequence ID" value="PVX28040.1"/>
    <property type="molecule type" value="Genomic_DNA"/>
</dbReference>
<keyword evidence="4 10" id="KW-1003">Cell membrane</keyword>
<dbReference type="GO" id="GO:0005886">
    <property type="term" value="C:plasma membrane"/>
    <property type="evidence" value="ECO:0007669"/>
    <property type="project" value="UniProtKB-SubCell"/>
</dbReference>
<evidence type="ECO:0000256" key="10">
    <source>
        <dbReference type="HAMAP-Rule" id="MF_00115"/>
    </source>
</evidence>
<sequence>MLKDFKAFIARGNVLDLAVGVIIGAAFGNITKSLTDDIIMPVVGALFGGVDFSGYFIRLGAIPASYSGSTTSYAALKAAGVPLFGFGQFITVVINFIILAFIVFVLMRMVNKVLAAAEREKAAGVAPPAADPADVVLLREIRDELKKRNEAA</sequence>
<dbReference type="NCBIfam" id="NF010557">
    <property type="entry name" value="PRK13952.1"/>
    <property type="match status" value="1"/>
</dbReference>
<dbReference type="SUPFAM" id="SSF81330">
    <property type="entry name" value="Gated mechanosensitive channel"/>
    <property type="match status" value="1"/>
</dbReference>
<dbReference type="GO" id="GO:0008381">
    <property type="term" value="F:mechanosensitive monoatomic ion channel activity"/>
    <property type="evidence" value="ECO:0007669"/>
    <property type="project" value="UniProtKB-UniRule"/>
</dbReference>
<gene>
    <name evidence="10" type="primary">mscL</name>
    <name evidence="11" type="ORF">DD559_00660</name>
</gene>
<feature type="transmembrane region" description="Helical" evidence="10">
    <location>
        <begin position="12"/>
        <end position="30"/>
    </location>
</feature>
<evidence type="ECO:0000256" key="7">
    <source>
        <dbReference type="ARBA" id="ARBA00023065"/>
    </source>
</evidence>
<comment type="similarity">
    <text evidence="2 10">Belongs to the MscL family.</text>
</comment>
<dbReference type="InterPro" id="IPR036019">
    <property type="entry name" value="MscL_channel"/>
</dbReference>
<dbReference type="Gene3D" id="1.10.1200.120">
    <property type="entry name" value="Large-conductance mechanosensitive channel, MscL, domain 1"/>
    <property type="match status" value="1"/>
</dbReference>
<evidence type="ECO:0000256" key="1">
    <source>
        <dbReference type="ARBA" id="ARBA00004651"/>
    </source>
</evidence>
<comment type="caution">
    <text evidence="11">The sequence shown here is derived from an EMBL/GenBank/DDBJ whole genome shotgun (WGS) entry which is preliminary data.</text>
</comment>
<keyword evidence="8 10" id="KW-0472">Membrane</keyword>
<dbReference type="Pfam" id="PF01741">
    <property type="entry name" value="MscL"/>
    <property type="match status" value="1"/>
</dbReference>
<keyword evidence="5 10" id="KW-0812">Transmembrane</keyword>
<feature type="transmembrane region" description="Helical" evidence="10">
    <location>
        <begin position="42"/>
        <end position="66"/>
    </location>
</feature>
<evidence type="ECO:0000256" key="9">
    <source>
        <dbReference type="ARBA" id="ARBA00023303"/>
    </source>
</evidence>
<keyword evidence="6 10" id="KW-1133">Transmembrane helix</keyword>
<keyword evidence="12" id="KW-1185">Reference proteome</keyword>
<evidence type="ECO:0000256" key="8">
    <source>
        <dbReference type="ARBA" id="ARBA00023136"/>
    </source>
</evidence>
<evidence type="ECO:0000256" key="6">
    <source>
        <dbReference type="ARBA" id="ARBA00022989"/>
    </source>
</evidence>
<dbReference type="PANTHER" id="PTHR30266:SF2">
    <property type="entry name" value="LARGE-CONDUCTANCE MECHANOSENSITIVE CHANNEL"/>
    <property type="match status" value="1"/>
</dbReference>
<feature type="transmembrane region" description="Helical" evidence="10">
    <location>
        <begin position="86"/>
        <end position="107"/>
    </location>
</feature>
<protein>
    <recommendedName>
        <fullName evidence="10">Large-conductance mechanosensitive channel</fullName>
    </recommendedName>
</protein>
<dbReference type="AlphaFoldDB" id="A0A2U0S9N2"/>
<keyword evidence="7 10" id="KW-0406">Ion transport</keyword>
<evidence type="ECO:0000313" key="11">
    <source>
        <dbReference type="EMBL" id="PVX28040.1"/>
    </source>
</evidence>
<comment type="subcellular location">
    <subcellularLocation>
        <location evidence="10">Cell inner membrane</location>
        <topology evidence="10">Multi-pass membrane protein</topology>
    </subcellularLocation>
    <subcellularLocation>
        <location evidence="1">Cell membrane</location>
        <topology evidence="1">Multi-pass membrane protein</topology>
    </subcellularLocation>
</comment>
<reference evidence="11 12" key="1">
    <citation type="submission" date="2018-05" db="EMBL/GenBank/DDBJ databases">
        <title>Description of Sphingomonas pokkalii sp nov, isolated from the rhizosphere of saline tolerant pokkali rice and its draft genome analysis.</title>
        <authorList>
            <person name="Menon R."/>
            <person name="Kumari S."/>
            <person name="Rameshkumar N."/>
        </authorList>
    </citation>
    <scope>NUCLEOTIDE SEQUENCE [LARGE SCALE GENOMIC DNA]</scope>
    <source>
        <strain evidence="11 12">L3B27</strain>
    </source>
</reference>